<reference evidence="2" key="1">
    <citation type="submission" date="2023-07" db="EMBL/GenBank/DDBJ databases">
        <authorList>
            <consortium name="AG Swart"/>
            <person name="Singh M."/>
            <person name="Singh A."/>
            <person name="Seah K."/>
            <person name="Emmerich C."/>
        </authorList>
    </citation>
    <scope>NUCLEOTIDE SEQUENCE</scope>
    <source>
        <strain evidence="2">DP1</strain>
    </source>
</reference>
<proteinExistence type="predicted"/>
<keyword evidence="3" id="KW-1185">Reference proteome</keyword>
<evidence type="ECO:0000313" key="2">
    <source>
        <dbReference type="EMBL" id="CAI2369834.1"/>
    </source>
</evidence>
<feature type="compositionally biased region" description="Low complexity" evidence="1">
    <location>
        <begin position="41"/>
        <end position="58"/>
    </location>
</feature>
<evidence type="ECO:0000256" key="1">
    <source>
        <dbReference type="SAM" id="MobiDB-lite"/>
    </source>
</evidence>
<gene>
    <name evidence="2" type="ORF">ECRASSUSDP1_LOCUS11138</name>
</gene>
<comment type="caution">
    <text evidence="2">The sequence shown here is derived from an EMBL/GenBank/DDBJ whole genome shotgun (WGS) entry which is preliminary data.</text>
</comment>
<organism evidence="2 3">
    <name type="scientific">Euplotes crassus</name>
    <dbReference type="NCBI Taxonomy" id="5936"/>
    <lineage>
        <taxon>Eukaryota</taxon>
        <taxon>Sar</taxon>
        <taxon>Alveolata</taxon>
        <taxon>Ciliophora</taxon>
        <taxon>Intramacronucleata</taxon>
        <taxon>Spirotrichea</taxon>
        <taxon>Hypotrichia</taxon>
        <taxon>Euplotida</taxon>
        <taxon>Euplotidae</taxon>
        <taxon>Moneuplotes</taxon>
    </lineage>
</organism>
<name>A0AAD1XB46_EUPCR</name>
<dbReference type="AlphaFoldDB" id="A0AAD1XB46"/>
<feature type="region of interest" description="Disordered" evidence="1">
    <location>
        <begin position="29"/>
        <end position="58"/>
    </location>
</feature>
<accession>A0AAD1XB46</accession>
<dbReference type="EMBL" id="CAMPGE010010991">
    <property type="protein sequence ID" value="CAI2369834.1"/>
    <property type="molecule type" value="Genomic_DNA"/>
</dbReference>
<evidence type="ECO:0000313" key="3">
    <source>
        <dbReference type="Proteomes" id="UP001295684"/>
    </source>
</evidence>
<sequence>MSNPNELLSKMHQPNSEWCKKILNGRSQTGNWFSPNRDASRLSSTRSTGSSDSSCSELSDSKLQEPVLFSIGITGVKIIDKSTAKVYVDQPGCRSSLQKSPAGRKRLGKMNRKRMMSLQKSVASQTYSGDIQETDAKTETVCCNEFPIYIPERVHLENTETKKKRVRSKIRTRILKDRGMLDRSCHFKFKSKKKSSPYDANSSLSTSSSRAIYKEVGYTDDSKAVSETQKNLRYQRRRLKISQLKMHHGKPKLLPLTGFRVPTLSKNLEKSHLRTPQRTSMKLYSLKSPKSFKVNKGCYYISGKGQQCKSKLNSLGARQKSLEIKGKITYLPIPHQSFPTQNLPNPSKITLPASQTPKTPFSVPKTPSKQTLLSLLVKNHYPNFPNYTPPKQHLQL</sequence>
<dbReference type="Proteomes" id="UP001295684">
    <property type="component" value="Unassembled WGS sequence"/>
</dbReference>
<protein>
    <submittedName>
        <fullName evidence="2">Uncharacterized protein</fullName>
    </submittedName>
</protein>